<evidence type="ECO:0000313" key="1">
    <source>
        <dbReference type="EMBL" id="GAH16121.1"/>
    </source>
</evidence>
<sequence length="137" mass="15982">MNDGIIRLTKKEVKLAGEVLGRALCDDPIIIYLMPDEERRRRLVKHIYQMIICLGVRYGEVYANSPNLEGVATWHYLKDLHEESFWGKLLCSIKGKIYKVGMDVGKKHKPMEEYMHKVHKEIAPGEHWYLYVLGVEP</sequence>
<dbReference type="Gene3D" id="3.40.630.30">
    <property type="match status" value="1"/>
</dbReference>
<gene>
    <name evidence="1" type="ORF">S01H4_62094</name>
</gene>
<protein>
    <submittedName>
        <fullName evidence="1">Uncharacterized protein</fullName>
    </submittedName>
</protein>
<feature type="non-terminal residue" evidence="1">
    <location>
        <position position="137"/>
    </location>
</feature>
<accession>X1D5U3</accession>
<organism evidence="1">
    <name type="scientific">marine sediment metagenome</name>
    <dbReference type="NCBI Taxonomy" id="412755"/>
    <lineage>
        <taxon>unclassified sequences</taxon>
        <taxon>metagenomes</taxon>
        <taxon>ecological metagenomes</taxon>
    </lineage>
</organism>
<dbReference type="EMBL" id="BART01036970">
    <property type="protein sequence ID" value="GAH16121.1"/>
    <property type="molecule type" value="Genomic_DNA"/>
</dbReference>
<proteinExistence type="predicted"/>
<reference evidence="1" key="1">
    <citation type="journal article" date="2014" name="Front. Microbiol.">
        <title>High frequency of phylogenetically diverse reductive dehalogenase-homologous genes in deep subseafloor sedimentary metagenomes.</title>
        <authorList>
            <person name="Kawai M."/>
            <person name="Futagami T."/>
            <person name="Toyoda A."/>
            <person name="Takaki Y."/>
            <person name="Nishi S."/>
            <person name="Hori S."/>
            <person name="Arai W."/>
            <person name="Tsubouchi T."/>
            <person name="Morono Y."/>
            <person name="Uchiyama I."/>
            <person name="Ito T."/>
            <person name="Fujiyama A."/>
            <person name="Inagaki F."/>
            <person name="Takami H."/>
        </authorList>
    </citation>
    <scope>NUCLEOTIDE SEQUENCE</scope>
    <source>
        <strain evidence="1">Expedition CK06-06</strain>
    </source>
</reference>
<comment type="caution">
    <text evidence="1">The sequence shown here is derived from an EMBL/GenBank/DDBJ whole genome shotgun (WGS) entry which is preliminary data.</text>
</comment>
<name>X1D5U3_9ZZZZ</name>
<dbReference type="AlphaFoldDB" id="X1D5U3"/>